<comment type="caution">
    <text evidence="14">The sequence shown here is derived from an EMBL/GenBank/DDBJ whole genome shotgun (WGS) entry which is preliminary data.</text>
</comment>
<dbReference type="Pfam" id="PF02687">
    <property type="entry name" value="FtsX"/>
    <property type="match status" value="1"/>
</dbReference>
<dbReference type="Gene3D" id="3.30.70.3040">
    <property type="match status" value="1"/>
</dbReference>
<keyword evidence="6 11" id="KW-0812">Transmembrane</keyword>
<evidence type="ECO:0000256" key="4">
    <source>
        <dbReference type="ARBA" id="ARBA00022475"/>
    </source>
</evidence>
<protein>
    <recommendedName>
        <fullName evidence="3 10">Cell division protein FtsX</fullName>
    </recommendedName>
</protein>
<dbReference type="GO" id="GO:0051301">
    <property type="term" value="P:cell division"/>
    <property type="evidence" value="ECO:0007669"/>
    <property type="project" value="UniProtKB-KW"/>
</dbReference>
<keyword evidence="15" id="KW-1185">Reference proteome</keyword>
<keyword evidence="9 10" id="KW-0131">Cell cycle</keyword>
<keyword evidence="5 10" id="KW-0132">Cell division</keyword>
<proteinExistence type="inferred from homology"/>
<name>A0A561D2A0_9BACI</name>
<evidence type="ECO:0000256" key="10">
    <source>
        <dbReference type="PIRNR" id="PIRNR003097"/>
    </source>
</evidence>
<keyword evidence="7 11" id="KW-1133">Transmembrane helix</keyword>
<evidence type="ECO:0000256" key="8">
    <source>
        <dbReference type="ARBA" id="ARBA00023136"/>
    </source>
</evidence>
<evidence type="ECO:0000256" key="1">
    <source>
        <dbReference type="ARBA" id="ARBA00004651"/>
    </source>
</evidence>
<feature type="transmembrane region" description="Helical" evidence="11">
    <location>
        <begin position="236"/>
        <end position="258"/>
    </location>
</feature>
<dbReference type="PIRSF" id="PIRSF003097">
    <property type="entry name" value="FtsX"/>
    <property type="match status" value="1"/>
</dbReference>
<keyword evidence="8 10" id="KW-0472">Membrane</keyword>
<feature type="transmembrane region" description="Helical" evidence="11">
    <location>
        <begin position="278"/>
        <end position="299"/>
    </location>
</feature>
<dbReference type="PANTHER" id="PTHR47755:SF1">
    <property type="entry name" value="CELL DIVISION PROTEIN FTSX"/>
    <property type="match status" value="1"/>
</dbReference>
<dbReference type="Proteomes" id="UP000319671">
    <property type="component" value="Unassembled WGS sequence"/>
</dbReference>
<dbReference type="GO" id="GO:0005886">
    <property type="term" value="C:plasma membrane"/>
    <property type="evidence" value="ECO:0007669"/>
    <property type="project" value="UniProtKB-SubCell"/>
</dbReference>
<keyword evidence="4 10" id="KW-1003">Cell membrane</keyword>
<evidence type="ECO:0000256" key="9">
    <source>
        <dbReference type="ARBA" id="ARBA00023306"/>
    </source>
</evidence>
<dbReference type="InterPro" id="IPR003838">
    <property type="entry name" value="ABC3_permease_C"/>
</dbReference>
<evidence type="ECO:0000313" key="15">
    <source>
        <dbReference type="Proteomes" id="UP000319671"/>
    </source>
</evidence>
<dbReference type="InterPro" id="IPR004513">
    <property type="entry name" value="FtsX"/>
</dbReference>
<reference evidence="14 15" key="1">
    <citation type="submission" date="2019-06" db="EMBL/GenBank/DDBJ databases">
        <title>Sorghum-associated microbial communities from plants grown in Nebraska, USA.</title>
        <authorList>
            <person name="Schachtman D."/>
        </authorList>
    </citation>
    <scope>NUCLEOTIDE SEQUENCE [LARGE SCALE GENOMIC DNA]</scope>
    <source>
        <strain evidence="14 15">2482</strain>
    </source>
</reference>
<evidence type="ECO:0000256" key="7">
    <source>
        <dbReference type="ARBA" id="ARBA00022989"/>
    </source>
</evidence>
<dbReference type="EMBL" id="VIVN01000010">
    <property type="protein sequence ID" value="TWD97444.1"/>
    <property type="molecule type" value="Genomic_DNA"/>
</dbReference>
<evidence type="ECO:0000256" key="6">
    <source>
        <dbReference type="ARBA" id="ARBA00022692"/>
    </source>
</evidence>
<feature type="transmembrane region" description="Helical" evidence="11">
    <location>
        <begin position="32"/>
        <end position="55"/>
    </location>
</feature>
<evidence type="ECO:0000259" key="13">
    <source>
        <dbReference type="Pfam" id="PF18075"/>
    </source>
</evidence>
<comment type="function">
    <text evidence="10">Part of the ABC transporter FtsEX involved in asymmetric cellular division facilitating the initiation of sporulation.</text>
</comment>
<sequence>MFAMSKEVTTVMKIRTIGRHARESLKSIKRNGWMTFASIGAVTVTLILVGVFYAIMMNLNRVAQTIEEDVEIRVHIDVAANQQNQQTLKNEIASIPEVKSIEFSPKTKELDNLVKNLGEDGKAFKLFEQDNPLNDVFIVKTKDPGDTMKVAKQIEKDNFVAKVKYGQGKVEKLFKFINAARNVGIVLVIGLFFTAIFLISNTIKITIIARRREIKIMRLVGATNTFIRWPFFLEGLWLGIVGSILPIVLISIAYYRAYDYLGPKLQGTFIKVLPFNPFVYQLSGILILMGALIGVWGSVMSVRKFLKV</sequence>
<dbReference type="NCBIfam" id="NF038347">
    <property type="entry name" value="FtsX_Gpos"/>
    <property type="match status" value="1"/>
</dbReference>
<dbReference type="InterPro" id="IPR058204">
    <property type="entry name" value="FtsX_firmicutes-type"/>
</dbReference>
<evidence type="ECO:0000256" key="3">
    <source>
        <dbReference type="ARBA" id="ARBA00021907"/>
    </source>
</evidence>
<evidence type="ECO:0000256" key="2">
    <source>
        <dbReference type="ARBA" id="ARBA00007379"/>
    </source>
</evidence>
<evidence type="ECO:0000256" key="5">
    <source>
        <dbReference type="ARBA" id="ARBA00022618"/>
    </source>
</evidence>
<comment type="similarity">
    <text evidence="2 10">Belongs to the ABC-4 integral membrane protein family. FtsX subfamily.</text>
</comment>
<feature type="domain" description="ABC3 transporter permease C-terminal" evidence="12">
    <location>
        <begin position="186"/>
        <end position="307"/>
    </location>
</feature>
<evidence type="ECO:0000259" key="12">
    <source>
        <dbReference type="Pfam" id="PF02687"/>
    </source>
</evidence>
<dbReference type="AlphaFoldDB" id="A0A561D2A0"/>
<dbReference type="InterPro" id="IPR040690">
    <property type="entry name" value="FtsX_ECD"/>
</dbReference>
<gene>
    <name evidence="14" type="ORF">FB550_11049</name>
</gene>
<feature type="transmembrane region" description="Helical" evidence="11">
    <location>
        <begin position="183"/>
        <end position="209"/>
    </location>
</feature>
<accession>A0A561D2A0</accession>
<evidence type="ECO:0000256" key="11">
    <source>
        <dbReference type="SAM" id="Phobius"/>
    </source>
</evidence>
<dbReference type="Pfam" id="PF18075">
    <property type="entry name" value="FtsX_ECD"/>
    <property type="match status" value="1"/>
</dbReference>
<dbReference type="PANTHER" id="PTHR47755">
    <property type="entry name" value="CELL DIVISION PROTEIN FTSX"/>
    <property type="match status" value="1"/>
</dbReference>
<evidence type="ECO:0000313" key="14">
    <source>
        <dbReference type="EMBL" id="TWD97444.1"/>
    </source>
</evidence>
<comment type="subcellular location">
    <subcellularLocation>
        <location evidence="1">Cell membrane</location>
        <topology evidence="1">Multi-pass membrane protein</topology>
    </subcellularLocation>
</comment>
<feature type="domain" description="FtsX extracellular" evidence="13">
    <location>
        <begin position="70"/>
        <end position="163"/>
    </location>
</feature>
<organism evidence="14 15">
    <name type="scientific">Neobacillus bataviensis</name>
    <dbReference type="NCBI Taxonomy" id="220685"/>
    <lineage>
        <taxon>Bacteria</taxon>
        <taxon>Bacillati</taxon>
        <taxon>Bacillota</taxon>
        <taxon>Bacilli</taxon>
        <taxon>Bacillales</taxon>
        <taxon>Bacillaceae</taxon>
        <taxon>Neobacillus</taxon>
    </lineage>
</organism>